<evidence type="ECO:0000313" key="4">
    <source>
        <dbReference type="RefSeq" id="XP_033152276.1"/>
    </source>
</evidence>
<feature type="region of interest" description="Disordered" evidence="1">
    <location>
        <begin position="202"/>
        <end position="298"/>
    </location>
</feature>
<keyword evidence="3" id="KW-1185">Reference proteome</keyword>
<feature type="signal peptide" evidence="2">
    <location>
        <begin position="1"/>
        <end position="27"/>
    </location>
</feature>
<reference evidence="4" key="1">
    <citation type="submission" date="2025-08" db="UniProtKB">
        <authorList>
            <consortium name="RefSeq"/>
        </authorList>
    </citation>
    <scope>IDENTIFICATION</scope>
    <source>
        <strain evidence="4">Mau12</strain>
        <tissue evidence="4">Whole Body</tissue>
    </source>
</reference>
<dbReference type="AlphaFoldDB" id="A0A6P8JM53"/>
<feature type="compositionally biased region" description="Basic and acidic residues" evidence="1">
    <location>
        <begin position="344"/>
        <end position="365"/>
    </location>
</feature>
<keyword evidence="2" id="KW-0732">Signal</keyword>
<accession>A0A6P8JM53</accession>
<dbReference type="Proteomes" id="UP000515162">
    <property type="component" value="Chromosome 2R"/>
</dbReference>
<feature type="compositionally biased region" description="Pro residues" evidence="1">
    <location>
        <begin position="250"/>
        <end position="275"/>
    </location>
</feature>
<evidence type="ECO:0000256" key="1">
    <source>
        <dbReference type="SAM" id="MobiDB-lite"/>
    </source>
</evidence>
<feature type="chain" id="PRO_5027982791" evidence="2">
    <location>
        <begin position="28"/>
        <end position="541"/>
    </location>
</feature>
<gene>
    <name evidence="4" type="primary">LOC117135859</name>
</gene>
<dbReference type="RefSeq" id="XP_033152276.1">
    <property type="nucleotide sequence ID" value="XM_033296385.1"/>
</dbReference>
<organism evidence="3 4">
    <name type="scientific">Drosophila mauritiana</name>
    <name type="common">Fruit fly</name>
    <dbReference type="NCBI Taxonomy" id="7226"/>
    <lineage>
        <taxon>Eukaryota</taxon>
        <taxon>Metazoa</taxon>
        <taxon>Ecdysozoa</taxon>
        <taxon>Arthropoda</taxon>
        <taxon>Hexapoda</taxon>
        <taxon>Insecta</taxon>
        <taxon>Pterygota</taxon>
        <taxon>Neoptera</taxon>
        <taxon>Endopterygota</taxon>
        <taxon>Diptera</taxon>
        <taxon>Brachycera</taxon>
        <taxon>Muscomorpha</taxon>
        <taxon>Ephydroidea</taxon>
        <taxon>Drosophilidae</taxon>
        <taxon>Drosophila</taxon>
        <taxon>Sophophora</taxon>
    </lineage>
</organism>
<feature type="region of interest" description="Disordered" evidence="1">
    <location>
        <begin position="336"/>
        <end position="371"/>
    </location>
</feature>
<evidence type="ECO:0000256" key="2">
    <source>
        <dbReference type="SAM" id="SignalP"/>
    </source>
</evidence>
<dbReference type="GeneID" id="117135859"/>
<protein>
    <submittedName>
        <fullName evidence="4">Uncharacterized protein LOC117135859</fullName>
    </submittedName>
</protein>
<evidence type="ECO:0000313" key="3">
    <source>
        <dbReference type="Proteomes" id="UP000515162"/>
    </source>
</evidence>
<feature type="compositionally biased region" description="Low complexity" evidence="1">
    <location>
        <begin position="213"/>
        <end position="249"/>
    </location>
</feature>
<proteinExistence type="predicted"/>
<sequence>MSTRIWSHSAVRLSLLAMAILASVGQATDRSEGRSVRRYSYADTSWPRRQFDSERRDEMRLRDMAPSEQRYFTDPELLFQRLDDMEQKLGIPEEMAAGKVKPEHYLVGPKNVAAQLLKENLYKFPIDEGASGQGLHDACLGKEDVDDPFESLAMMNFNEHMKERKSDRELERVLGGYINNQQLEGKPAVATANLLAKVISSKVDQPRKSGTCRGTTTRSHGPTTRSTTTHRTTLSTTTRSPTTFCLPEPSSDPPLKPLPTPSPTPRPSPLAPSRPPTTRKPSAQRIKPSKCLISTKSQKPGSAKLLLEIILATKQHALSVLKNLNYLEMELLSRSTDDVVSENQVKEKEPQTKTSERIDKPEPRPPSRVFSFGIRPASQKETLYDLAMAKEEEMKLQDRVWEEHQQQMRLRRPMKPKRFEVAPAAAARLEPFQEPRKPLKSLNSMQPFTPLEPETSVDNRRINLEALSVVVKPMSSFPRKDSVSASPRAQMNAVQLEGTSDDELHPMHAFELRPRKKKKHKFYSMEKQTQAKKLPIADVIY</sequence>
<name>A0A6P8JM53_DROMA</name>